<dbReference type="EMBL" id="JACHVC010000012">
    <property type="protein sequence ID" value="MBC2606563.1"/>
    <property type="molecule type" value="Genomic_DNA"/>
</dbReference>
<sequence>MPEEEKGKILIIDDEDGIRAVLKAILESIDIQTLEASNARSALEVLEENKQSIAGCLLDMNLEDSYGEDLYDKLRTTSPDLTVFAMSGIFGAEIRERLGERVISGFIAKPFTASDIIQTVQAGLEKRTSSEEQN</sequence>
<dbReference type="InterPro" id="IPR001789">
    <property type="entry name" value="Sig_transdc_resp-reg_receiver"/>
</dbReference>
<dbReference type="PANTHER" id="PTHR44591">
    <property type="entry name" value="STRESS RESPONSE REGULATOR PROTEIN 1"/>
    <property type="match status" value="1"/>
</dbReference>
<dbReference type="CDD" id="cd00156">
    <property type="entry name" value="REC"/>
    <property type="match status" value="1"/>
</dbReference>
<keyword evidence="5" id="KW-1185">Reference proteome</keyword>
<feature type="modified residue" description="4-aspartylphosphate" evidence="2">
    <location>
        <position position="59"/>
    </location>
</feature>
<evidence type="ECO:0000256" key="1">
    <source>
        <dbReference type="ARBA" id="ARBA00022553"/>
    </source>
</evidence>
<evidence type="ECO:0000313" key="4">
    <source>
        <dbReference type="EMBL" id="MBC2606563.1"/>
    </source>
</evidence>
<name>A0A7X1B6G3_9BACT</name>
<dbReference type="GO" id="GO:0000160">
    <property type="term" value="P:phosphorelay signal transduction system"/>
    <property type="evidence" value="ECO:0007669"/>
    <property type="project" value="InterPro"/>
</dbReference>
<dbReference type="PROSITE" id="PS50110">
    <property type="entry name" value="RESPONSE_REGULATORY"/>
    <property type="match status" value="1"/>
</dbReference>
<gene>
    <name evidence="4" type="ORF">H5P27_10965</name>
</gene>
<evidence type="ECO:0000259" key="3">
    <source>
        <dbReference type="PROSITE" id="PS50110"/>
    </source>
</evidence>
<reference evidence="4 5" key="1">
    <citation type="submission" date="2020-07" db="EMBL/GenBank/DDBJ databases">
        <authorList>
            <person name="Feng X."/>
        </authorList>
    </citation>
    <scope>NUCLEOTIDE SEQUENCE [LARGE SCALE GENOMIC DNA]</scope>
    <source>
        <strain evidence="4 5">JCM23202</strain>
    </source>
</reference>
<evidence type="ECO:0000256" key="2">
    <source>
        <dbReference type="PROSITE-ProRule" id="PRU00169"/>
    </source>
</evidence>
<feature type="domain" description="Response regulatory" evidence="3">
    <location>
        <begin position="8"/>
        <end position="124"/>
    </location>
</feature>
<dbReference type="PANTHER" id="PTHR44591:SF3">
    <property type="entry name" value="RESPONSE REGULATORY DOMAIN-CONTAINING PROTEIN"/>
    <property type="match status" value="1"/>
</dbReference>
<dbReference type="Pfam" id="PF00072">
    <property type="entry name" value="Response_reg"/>
    <property type="match status" value="1"/>
</dbReference>
<organism evidence="4 5">
    <name type="scientific">Pelagicoccus albus</name>
    <dbReference type="NCBI Taxonomy" id="415222"/>
    <lineage>
        <taxon>Bacteria</taxon>
        <taxon>Pseudomonadati</taxon>
        <taxon>Verrucomicrobiota</taxon>
        <taxon>Opitutia</taxon>
        <taxon>Puniceicoccales</taxon>
        <taxon>Pelagicoccaceae</taxon>
        <taxon>Pelagicoccus</taxon>
    </lineage>
</organism>
<dbReference type="InterPro" id="IPR050595">
    <property type="entry name" value="Bact_response_regulator"/>
</dbReference>
<evidence type="ECO:0000313" key="5">
    <source>
        <dbReference type="Proteomes" id="UP000526501"/>
    </source>
</evidence>
<keyword evidence="1 2" id="KW-0597">Phosphoprotein</keyword>
<dbReference type="Proteomes" id="UP000526501">
    <property type="component" value="Unassembled WGS sequence"/>
</dbReference>
<dbReference type="AlphaFoldDB" id="A0A7X1B6G3"/>
<protein>
    <submittedName>
        <fullName evidence="4">Response regulator</fullName>
    </submittedName>
</protein>
<dbReference type="InterPro" id="IPR011006">
    <property type="entry name" value="CheY-like_superfamily"/>
</dbReference>
<dbReference type="SMART" id="SM00448">
    <property type="entry name" value="REC"/>
    <property type="match status" value="1"/>
</dbReference>
<dbReference type="RefSeq" id="WP_185660433.1">
    <property type="nucleotide sequence ID" value="NZ_CAWPOO010000012.1"/>
</dbReference>
<accession>A0A7X1B6G3</accession>
<dbReference type="SUPFAM" id="SSF52172">
    <property type="entry name" value="CheY-like"/>
    <property type="match status" value="1"/>
</dbReference>
<proteinExistence type="predicted"/>
<dbReference type="Gene3D" id="3.40.50.2300">
    <property type="match status" value="1"/>
</dbReference>
<comment type="caution">
    <text evidence="4">The sequence shown here is derived from an EMBL/GenBank/DDBJ whole genome shotgun (WGS) entry which is preliminary data.</text>
</comment>